<dbReference type="EMBL" id="CABPSN010000004">
    <property type="protein sequence ID" value="VVE24816.1"/>
    <property type="molecule type" value="Genomic_DNA"/>
</dbReference>
<dbReference type="InterPro" id="IPR012348">
    <property type="entry name" value="RNR-like"/>
</dbReference>
<gene>
    <name evidence="3" type="ORF">PAQ31011_03356</name>
</gene>
<dbReference type="RefSeq" id="WP_150576834.1">
    <property type="nucleotide sequence ID" value="NZ_CABPSN010000004.1"/>
</dbReference>
<proteinExistence type="predicted"/>
<organism evidence="3 4">
    <name type="scientific">Pandoraea aquatica</name>
    <dbReference type="NCBI Taxonomy" id="2508290"/>
    <lineage>
        <taxon>Bacteria</taxon>
        <taxon>Pseudomonadati</taxon>
        <taxon>Pseudomonadota</taxon>
        <taxon>Betaproteobacteria</taxon>
        <taxon>Burkholderiales</taxon>
        <taxon>Burkholderiaceae</taxon>
        <taxon>Pandoraea</taxon>
    </lineage>
</organism>
<keyword evidence="2 3" id="KW-0503">Monooxygenase</keyword>
<dbReference type="InterPro" id="IPR009078">
    <property type="entry name" value="Ferritin-like_SF"/>
</dbReference>
<dbReference type="GO" id="GO:0004497">
    <property type="term" value="F:monooxygenase activity"/>
    <property type="evidence" value="ECO:0007669"/>
    <property type="project" value="UniProtKB-KW"/>
</dbReference>
<evidence type="ECO:0000313" key="3">
    <source>
        <dbReference type="EMBL" id="VVE24816.1"/>
    </source>
</evidence>
<evidence type="ECO:0000256" key="2">
    <source>
        <dbReference type="ARBA" id="ARBA00023033"/>
    </source>
</evidence>
<dbReference type="InterPro" id="IPR003430">
    <property type="entry name" value="Phenol_Hydrox"/>
</dbReference>
<dbReference type="Proteomes" id="UP000366819">
    <property type="component" value="Unassembled WGS sequence"/>
</dbReference>
<dbReference type="Pfam" id="PF02332">
    <property type="entry name" value="Phenol_Hydrox"/>
    <property type="match status" value="1"/>
</dbReference>
<keyword evidence="4" id="KW-1185">Reference proteome</keyword>
<evidence type="ECO:0000313" key="4">
    <source>
        <dbReference type="Proteomes" id="UP000366819"/>
    </source>
</evidence>
<keyword evidence="1" id="KW-0560">Oxidoreductase</keyword>
<accession>A0A5E4WP81</accession>
<dbReference type="SUPFAM" id="SSF47240">
    <property type="entry name" value="Ferritin-like"/>
    <property type="match status" value="1"/>
</dbReference>
<protein>
    <submittedName>
        <fullName evidence="3">Toluene monooxygenase</fullName>
    </submittedName>
</protein>
<reference evidence="3 4" key="1">
    <citation type="submission" date="2019-08" db="EMBL/GenBank/DDBJ databases">
        <authorList>
            <person name="Peeters C."/>
        </authorList>
    </citation>
    <scope>NUCLEOTIDE SEQUENCE [LARGE SCALE GENOMIC DNA]</scope>
    <source>
        <strain evidence="3 4">LMG 31011</strain>
    </source>
</reference>
<name>A0A5E4WP81_9BURK</name>
<evidence type="ECO:0000256" key="1">
    <source>
        <dbReference type="ARBA" id="ARBA00023002"/>
    </source>
</evidence>
<dbReference type="OrthoDB" id="8521924at2"/>
<dbReference type="AlphaFoldDB" id="A0A5E4WP81"/>
<dbReference type="Gene3D" id="1.10.620.20">
    <property type="entry name" value="Ribonucleotide Reductase, subunit A"/>
    <property type="match status" value="1"/>
</dbReference>
<sequence>MALLERSEWYDIARSTNWTPTYVEESELFPDLMTGSMGIAVESWEAFDEPYKISYPEYVRVQRDKDAGVYSVKAALERSQMYENADPGWLSVLKLHYSTLALVEYVGMHVQARMVRFGRAPGMRNMATFGMLDESRHTQIQLYFAHEYCAKDRQFDWVHKLLHTNSLAGIAARSGADDLAHSRSAAEIAVMLSFGLETSFTNMQFLGLASDAVEVGDFTFSSLISSIQTDEARHAQIGGSVLRIMIDNGQVAQAQKLVDIAIARAWCMFCVPAGTSMDYGMPLDRRKQSFREFMQEWIFDQFERSLIEMGLSRPWYWDQMIAESQYQHHAYQLAAWFWRPAMSWNPAAGVTHGCRDWLEEKYPGWNDTFGKAWDVIIENLLAGKHELTLPETVPIICNVNQLPICAIPGDGWSVKDHPLDYNGRTYHFNSEIERWVFEQDPTRYRDHLSLSDRLLAGKIVPPDLAGAFKYMGLAPGEMGDDAHGYRWVETYRNNPYERKAA</sequence>